<gene>
    <name evidence="1" type="primary">astB</name>
    <name evidence="1" type="ORF">CM83_105720</name>
</gene>
<dbReference type="EMBL" id="GBHO01039939">
    <property type="protein sequence ID" value="JAG03665.1"/>
    <property type="molecule type" value="Transcribed_RNA"/>
</dbReference>
<dbReference type="Pfam" id="PF05380">
    <property type="entry name" value="Peptidase_A17"/>
    <property type="match status" value="1"/>
</dbReference>
<name>A0A0A9WFP4_LYGHE</name>
<dbReference type="GO" id="GO:0016787">
    <property type="term" value="F:hydrolase activity"/>
    <property type="evidence" value="ECO:0007669"/>
    <property type="project" value="UniProtKB-KW"/>
</dbReference>
<feature type="non-terminal residue" evidence="1">
    <location>
        <position position="1"/>
    </location>
</feature>
<accession>A0A0A9WFP4</accession>
<evidence type="ECO:0000313" key="1">
    <source>
        <dbReference type="EMBL" id="JAG03665.1"/>
    </source>
</evidence>
<dbReference type="PANTHER" id="PTHR22955:SF77">
    <property type="entry name" value="ASPARTIC PUTATIVE DOMAIN-CONTAINING PROTEIN-RELATED"/>
    <property type="match status" value="1"/>
</dbReference>
<dbReference type="InterPro" id="IPR008042">
    <property type="entry name" value="Retrotrans_Pao"/>
</dbReference>
<sequence>RVNLLCAKSKVAPSQTVSVPRLELCAALLLSKLLRLVLDTYAPRQLITDVFAFTDSTVTLQWISGSPSRWKVFVANRVTQIQENVKPGNWFHIRGETNPAVCLSRRLTAEALLKSPLWFGGP</sequence>
<keyword evidence="1" id="KW-0378">Hydrolase</keyword>
<dbReference type="PANTHER" id="PTHR22955">
    <property type="entry name" value="RETROTRANSPOSON"/>
    <property type="match status" value="1"/>
</dbReference>
<reference evidence="1" key="1">
    <citation type="journal article" date="2014" name="PLoS ONE">
        <title>Transcriptome-Based Identification of ABC Transporters in the Western Tarnished Plant Bug Lygus hesperus.</title>
        <authorList>
            <person name="Hull J.J."/>
            <person name="Chaney K."/>
            <person name="Geib S.M."/>
            <person name="Fabrick J.A."/>
            <person name="Brent C.S."/>
            <person name="Walsh D."/>
            <person name="Lavine L.C."/>
        </authorList>
    </citation>
    <scope>NUCLEOTIDE SEQUENCE</scope>
</reference>
<protein>
    <submittedName>
        <fullName evidence="1">N-succinylarginine dihydrolase</fullName>
    </submittedName>
</protein>
<feature type="non-terminal residue" evidence="1">
    <location>
        <position position="122"/>
    </location>
</feature>
<dbReference type="AlphaFoldDB" id="A0A0A9WFP4"/>
<proteinExistence type="predicted"/>
<organism evidence="1">
    <name type="scientific">Lygus hesperus</name>
    <name type="common">Western plant bug</name>
    <dbReference type="NCBI Taxonomy" id="30085"/>
    <lineage>
        <taxon>Eukaryota</taxon>
        <taxon>Metazoa</taxon>
        <taxon>Ecdysozoa</taxon>
        <taxon>Arthropoda</taxon>
        <taxon>Hexapoda</taxon>
        <taxon>Insecta</taxon>
        <taxon>Pterygota</taxon>
        <taxon>Neoptera</taxon>
        <taxon>Paraneoptera</taxon>
        <taxon>Hemiptera</taxon>
        <taxon>Heteroptera</taxon>
        <taxon>Panheteroptera</taxon>
        <taxon>Cimicomorpha</taxon>
        <taxon>Miridae</taxon>
        <taxon>Mirini</taxon>
        <taxon>Lygus</taxon>
    </lineage>
</organism>
<reference evidence="1" key="2">
    <citation type="submission" date="2014-07" db="EMBL/GenBank/DDBJ databases">
        <authorList>
            <person name="Hull J."/>
        </authorList>
    </citation>
    <scope>NUCLEOTIDE SEQUENCE</scope>
</reference>